<dbReference type="RefSeq" id="XP_068367154.1">
    <property type="nucleotide sequence ID" value="XM_068498510.1"/>
</dbReference>
<gene>
    <name evidence="2" type="ORF">TRFO_15672</name>
</gene>
<dbReference type="Proteomes" id="UP000179807">
    <property type="component" value="Unassembled WGS sequence"/>
</dbReference>
<comment type="caution">
    <text evidence="2">The sequence shown here is derived from an EMBL/GenBank/DDBJ whole genome shotgun (WGS) entry which is preliminary data.</text>
</comment>
<dbReference type="EMBL" id="MLAK01000431">
    <property type="protein sequence ID" value="OHT14018.1"/>
    <property type="molecule type" value="Genomic_DNA"/>
</dbReference>
<organism evidence="2 3">
    <name type="scientific">Tritrichomonas foetus</name>
    <dbReference type="NCBI Taxonomy" id="1144522"/>
    <lineage>
        <taxon>Eukaryota</taxon>
        <taxon>Metamonada</taxon>
        <taxon>Parabasalia</taxon>
        <taxon>Tritrichomonadida</taxon>
        <taxon>Tritrichomonadidae</taxon>
        <taxon>Tritrichomonas</taxon>
    </lineage>
</organism>
<name>A0A1J4KSD9_9EUKA</name>
<evidence type="ECO:0000256" key="1">
    <source>
        <dbReference type="SAM" id="MobiDB-lite"/>
    </source>
</evidence>
<reference evidence="2" key="1">
    <citation type="submission" date="2016-10" db="EMBL/GenBank/DDBJ databases">
        <authorList>
            <person name="Benchimol M."/>
            <person name="Almeida L.G."/>
            <person name="Vasconcelos A.T."/>
            <person name="Perreira-Neves A."/>
            <person name="Rosa I.A."/>
            <person name="Tasca T."/>
            <person name="Bogo M.R."/>
            <person name="de Souza W."/>
        </authorList>
    </citation>
    <scope>NUCLEOTIDE SEQUENCE [LARGE SCALE GENOMIC DNA]</scope>
    <source>
        <strain evidence="2">K</strain>
    </source>
</reference>
<keyword evidence="3" id="KW-1185">Reference proteome</keyword>
<feature type="region of interest" description="Disordered" evidence="1">
    <location>
        <begin position="72"/>
        <end position="92"/>
    </location>
</feature>
<dbReference type="GeneID" id="94833214"/>
<protein>
    <submittedName>
        <fullName evidence="2">Uncharacterized protein</fullName>
    </submittedName>
</protein>
<proteinExistence type="predicted"/>
<dbReference type="AlphaFoldDB" id="A0A1J4KSD9"/>
<evidence type="ECO:0000313" key="2">
    <source>
        <dbReference type="EMBL" id="OHT14018.1"/>
    </source>
</evidence>
<sequence>MRGSIPHSRLKHRFRNYTSNISDQYSTTSHSIRSKSQVQNYNFPQIFPGLDHSREVQLRKFLFTPIDSRTPFEDPVEERKSHRLPTRLNEPTPEIKDEWSQRMERIRRRKEHSDKPFAVEASLPEREQIREMIELNSLNQLPVEEVVDARDLRVHGPMNMRSNSRLPKLRCVTNEILYNSIGSRRTTL</sequence>
<dbReference type="VEuPathDB" id="TrichDB:TRFO_15672"/>
<evidence type="ECO:0000313" key="3">
    <source>
        <dbReference type="Proteomes" id="UP000179807"/>
    </source>
</evidence>
<accession>A0A1J4KSD9</accession>